<dbReference type="Pfam" id="PF17836">
    <property type="entry name" value="PglD_N"/>
    <property type="match status" value="1"/>
</dbReference>
<dbReference type="InterPro" id="IPR041561">
    <property type="entry name" value="PglD_N"/>
</dbReference>
<organism evidence="8 9">
    <name type="scientific">Flavobacterium agri</name>
    <dbReference type="NCBI Taxonomy" id="2743471"/>
    <lineage>
        <taxon>Bacteria</taxon>
        <taxon>Pseudomonadati</taxon>
        <taxon>Bacteroidota</taxon>
        <taxon>Flavobacteriia</taxon>
        <taxon>Flavobacteriales</taxon>
        <taxon>Flavobacteriaceae</taxon>
        <taxon>Flavobacterium</taxon>
    </lineage>
</organism>
<dbReference type="NCBIfam" id="TIGR03570">
    <property type="entry name" value="NeuD_NnaD"/>
    <property type="match status" value="1"/>
</dbReference>
<evidence type="ECO:0000259" key="7">
    <source>
        <dbReference type="Pfam" id="PF17836"/>
    </source>
</evidence>
<evidence type="ECO:0000256" key="1">
    <source>
        <dbReference type="ARBA" id="ARBA00007274"/>
    </source>
</evidence>
<dbReference type="InterPro" id="IPR001451">
    <property type="entry name" value="Hexapep"/>
</dbReference>
<keyword evidence="3" id="KW-0677">Repeat</keyword>
<dbReference type="InterPro" id="IPR050179">
    <property type="entry name" value="Trans_hexapeptide_repeat"/>
</dbReference>
<reference evidence="8 9" key="1">
    <citation type="submission" date="2020-07" db="EMBL/GenBank/DDBJ databases">
        <authorList>
            <person name="Sun Q."/>
        </authorList>
    </citation>
    <scope>NUCLEOTIDE SEQUENCE [LARGE SCALE GENOMIC DNA]</scope>
    <source>
        <strain evidence="8 9">MAH-1</strain>
    </source>
</reference>
<dbReference type="CDD" id="cd03360">
    <property type="entry name" value="LbH_AT_putative"/>
    <property type="match status" value="1"/>
</dbReference>
<name>A0A7Y9C729_9FLAO</name>
<dbReference type="Pfam" id="PF00132">
    <property type="entry name" value="Hexapep"/>
    <property type="match status" value="1"/>
</dbReference>
<dbReference type="PROSITE" id="PS00101">
    <property type="entry name" value="HEXAPEP_TRANSFERASES"/>
    <property type="match status" value="1"/>
</dbReference>
<dbReference type="SUPFAM" id="SSF51161">
    <property type="entry name" value="Trimeric LpxA-like enzymes"/>
    <property type="match status" value="1"/>
</dbReference>
<dbReference type="GO" id="GO:0016746">
    <property type="term" value="F:acyltransferase activity"/>
    <property type="evidence" value="ECO:0007669"/>
    <property type="project" value="UniProtKB-KW"/>
</dbReference>
<protein>
    <submittedName>
        <fullName evidence="8">Acetyltransferase</fullName>
    </submittedName>
</protein>
<evidence type="ECO:0000313" key="8">
    <source>
        <dbReference type="EMBL" id="NYA70922.1"/>
    </source>
</evidence>
<keyword evidence="9" id="KW-1185">Reference proteome</keyword>
<evidence type="ECO:0000256" key="2">
    <source>
        <dbReference type="ARBA" id="ARBA00022679"/>
    </source>
</evidence>
<evidence type="ECO:0000256" key="3">
    <source>
        <dbReference type="ARBA" id="ARBA00022737"/>
    </source>
</evidence>
<dbReference type="RefSeq" id="WP_176005735.1">
    <property type="nucleotide sequence ID" value="NZ_JABWMI010000010.1"/>
</dbReference>
<evidence type="ECO:0000256" key="5">
    <source>
        <dbReference type="PIRSR" id="PIRSR620019-1"/>
    </source>
</evidence>
<feature type="binding site" evidence="6">
    <location>
        <position position="70"/>
    </location>
    <ligand>
        <name>substrate</name>
    </ligand>
</feature>
<comment type="caution">
    <text evidence="8">The sequence shown here is derived from an EMBL/GenBank/DDBJ whole genome shotgun (WGS) entry which is preliminary data.</text>
</comment>
<proteinExistence type="inferred from homology"/>
<evidence type="ECO:0000256" key="4">
    <source>
        <dbReference type="ARBA" id="ARBA00023315"/>
    </source>
</evidence>
<dbReference type="Proteomes" id="UP000535020">
    <property type="component" value="Unassembled WGS sequence"/>
</dbReference>
<sequence length="217" mass="23502">MLIIGAKGFAKEVLEVVYQENPQAELFFYDDVTPDMPEKLYDRYPILRSEQQAEDYFASSGTKAFTIGIGDPKLRFRLYKKFTAMGGRFTSTISPLAQIGHFDNHIGDGCNIMTGTILTNSITLGEGCLINLSCTIGHDCVIGKFAEFSPDVNISGNCTIGDFVTIGTNAVVLPKIKVGRNVIIGAGSVVTKDVPDNSLVVGVPGKVVRELDPFDEV</sequence>
<dbReference type="Gene3D" id="2.160.10.10">
    <property type="entry name" value="Hexapeptide repeat proteins"/>
    <property type="match status" value="1"/>
</dbReference>
<comment type="similarity">
    <text evidence="1">Belongs to the transferase hexapeptide repeat family.</text>
</comment>
<dbReference type="InterPro" id="IPR011004">
    <property type="entry name" value="Trimer_LpxA-like_sf"/>
</dbReference>
<dbReference type="Gene3D" id="3.40.50.20">
    <property type="match status" value="1"/>
</dbReference>
<evidence type="ECO:0000256" key="6">
    <source>
        <dbReference type="PIRSR" id="PIRSR620019-2"/>
    </source>
</evidence>
<dbReference type="PANTHER" id="PTHR43300">
    <property type="entry name" value="ACETYLTRANSFERASE"/>
    <property type="match status" value="1"/>
</dbReference>
<feature type="site" description="Increases basicity of active site His" evidence="5">
    <location>
        <position position="139"/>
    </location>
</feature>
<dbReference type="InterPro" id="IPR018357">
    <property type="entry name" value="Hexapep_transf_CS"/>
</dbReference>
<keyword evidence="2 8" id="KW-0808">Transferase</keyword>
<dbReference type="PANTHER" id="PTHR43300:SF7">
    <property type="entry name" value="UDP-N-ACETYLBACILLOSAMINE N-ACETYLTRANSFERASE"/>
    <property type="match status" value="1"/>
</dbReference>
<accession>A0A7Y9C729</accession>
<feature type="domain" description="PglD N-terminal" evidence="7">
    <location>
        <begin position="2"/>
        <end position="82"/>
    </location>
</feature>
<dbReference type="InterPro" id="IPR020019">
    <property type="entry name" value="AcTrfase_PglD-like"/>
</dbReference>
<feature type="active site" description="Proton acceptor" evidence="5">
    <location>
        <position position="138"/>
    </location>
</feature>
<keyword evidence="4" id="KW-0012">Acyltransferase</keyword>
<evidence type="ECO:0000313" key="9">
    <source>
        <dbReference type="Proteomes" id="UP000535020"/>
    </source>
</evidence>
<gene>
    <name evidence="8" type="ORF">HZF10_08330</name>
</gene>
<dbReference type="AlphaFoldDB" id="A0A7Y9C729"/>
<dbReference type="EMBL" id="JACBJI010000003">
    <property type="protein sequence ID" value="NYA70922.1"/>
    <property type="molecule type" value="Genomic_DNA"/>
</dbReference>